<evidence type="ECO:0000256" key="1">
    <source>
        <dbReference type="SAM" id="MobiDB-lite"/>
    </source>
</evidence>
<feature type="compositionally biased region" description="Low complexity" evidence="1">
    <location>
        <begin position="392"/>
        <end position="403"/>
    </location>
</feature>
<proteinExistence type="predicted"/>
<dbReference type="EMBL" id="MNAD01001463">
    <property type="protein sequence ID" value="OJT05388.1"/>
    <property type="molecule type" value="Genomic_DNA"/>
</dbReference>
<feature type="compositionally biased region" description="Low complexity" evidence="1">
    <location>
        <begin position="309"/>
        <end position="329"/>
    </location>
</feature>
<dbReference type="OrthoDB" id="3253137at2759"/>
<sequence length="422" mass="45733">MAQGAVKRMNAEKESPSITYEAFVEDLDEGDAFTASLFDILVKEMAERRTRPDPADRRFISERTAKALNMQAASRIYNTAHGSHRSRTARRSFPVLPPRYSSFHDVLSESDGDEDYGTTLINPGPFEGARINTDLYDAYFPSTVDLPSTLSRRTTSDVESPPPLPPISSMDPSNTIRRRSSARTRSPPTARSILYSGLGGASSSSLTRQPTIRRPYHSRTMDFNEFTARRRSAIRDSAAEEDGPRIDSTETAARPTLFGARTSSLADEPSTHGIRSWSSARRRSMPTELGRTSGGNAETTSATTSDWPSASSSTRGPSSSQLWYSLTSPLVPPPVTVGAPGPSPADSDGERPQVVAPRLRRGGLRPPEMVLVHHHDPTHPDGFHVPPPPSSAVPVSVGSESPPLYDGATVLHGTEPSADDSR</sequence>
<dbReference type="STRING" id="154538.A0A1M2VCW8"/>
<name>A0A1M2VCW8_TRAPU</name>
<protein>
    <submittedName>
        <fullName evidence="2">Uncharacterized protein</fullName>
    </submittedName>
</protein>
<accession>A0A1M2VCW8</accession>
<feature type="compositionally biased region" description="Polar residues" evidence="1">
    <location>
        <begin position="294"/>
        <end position="308"/>
    </location>
</feature>
<feature type="region of interest" description="Disordered" evidence="1">
    <location>
        <begin position="147"/>
        <end position="422"/>
    </location>
</feature>
<dbReference type="AlphaFoldDB" id="A0A1M2VCW8"/>
<evidence type="ECO:0000313" key="3">
    <source>
        <dbReference type="Proteomes" id="UP000184267"/>
    </source>
</evidence>
<feature type="compositionally biased region" description="Low complexity" evidence="1">
    <location>
        <begin position="183"/>
        <end position="206"/>
    </location>
</feature>
<evidence type="ECO:0000313" key="2">
    <source>
        <dbReference type="EMBL" id="OJT05388.1"/>
    </source>
</evidence>
<feature type="compositionally biased region" description="Basic and acidic residues" evidence="1">
    <location>
        <begin position="371"/>
        <end position="382"/>
    </location>
</feature>
<feature type="compositionally biased region" description="Basic and acidic residues" evidence="1">
    <location>
        <begin position="233"/>
        <end position="248"/>
    </location>
</feature>
<gene>
    <name evidence="2" type="ORF">TRAPUB_3829</name>
</gene>
<dbReference type="Proteomes" id="UP000184267">
    <property type="component" value="Unassembled WGS sequence"/>
</dbReference>
<keyword evidence="3" id="KW-1185">Reference proteome</keyword>
<comment type="caution">
    <text evidence="2">The sequence shown here is derived from an EMBL/GenBank/DDBJ whole genome shotgun (WGS) entry which is preliminary data.</text>
</comment>
<organism evidence="2 3">
    <name type="scientific">Trametes pubescens</name>
    <name type="common">White-rot fungus</name>
    <dbReference type="NCBI Taxonomy" id="154538"/>
    <lineage>
        <taxon>Eukaryota</taxon>
        <taxon>Fungi</taxon>
        <taxon>Dikarya</taxon>
        <taxon>Basidiomycota</taxon>
        <taxon>Agaricomycotina</taxon>
        <taxon>Agaricomycetes</taxon>
        <taxon>Polyporales</taxon>
        <taxon>Polyporaceae</taxon>
        <taxon>Trametes</taxon>
    </lineage>
</organism>
<reference evidence="2 3" key="1">
    <citation type="submission" date="2016-10" db="EMBL/GenBank/DDBJ databases">
        <title>Genome sequence of the basidiomycete white-rot fungus Trametes pubescens.</title>
        <authorList>
            <person name="Makela M.R."/>
            <person name="Granchi Z."/>
            <person name="Peng M."/>
            <person name="De Vries R.P."/>
            <person name="Grigoriev I."/>
            <person name="Riley R."/>
            <person name="Hilden K."/>
        </authorList>
    </citation>
    <scope>NUCLEOTIDE SEQUENCE [LARGE SCALE GENOMIC DNA]</scope>
    <source>
        <strain evidence="2 3">FBCC735</strain>
    </source>
</reference>
<dbReference type="OMA" id="TERTSPW"/>